<gene>
    <name evidence="1" type="ORF">METZ01_LOCUS194852</name>
</gene>
<evidence type="ECO:0000313" key="1">
    <source>
        <dbReference type="EMBL" id="SVB41998.1"/>
    </source>
</evidence>
<sequence>MRINELIVAMNSLQWDIETFKKLKDNDINYYAEAIADVQELLLNLDR</sequence>
<dbReference type="EMBL" id="UINC01041140">
    <property type="protein sequence ID" value="SVB41998.1"/>
    <property type="molecule type" value="Genomic_DNA"/>
</dbReference>
<organism evidence="1">
    <name type="scientific">marine metagenome</name>
    <dbReference type="NCBI Taxonomy" id="408172"/>
    <lineage>
        <taxon>unclassified sequences</taxon>
        <taxon>metagenomes</taxon>
        <taxon>ecological metagenomes</taxon>
    </lineage>
</organism>
<name>A0A382DUD1_9ZZZZ</name>
<reference evidence="1" key="1">
    <citation type="submission" date="2018-05" db="EMBL/GenBank/DDBJ databases">
        <authorList>
            <person name="Lanie J.A."/>
            <person name="Ng W.-L."/>
            <person name="Kazmierczak K.M."/>
            <person name="Andrzejewski T.M."/>
            <person name="Davidsen T.M."/>
            <person name="Wayne K.J."/>
            <person name="Tettelin H."/>
            <person name="Glass J.I."/>
            <person name="Rusch D."/>
            <person name="Podicherti R."/>
            <person name="Tsui H.-C.T."/>
            <person name="Winkler M.E."/>
        </authorList>
    </citation>
    <scope>NUCLEOTIDE SEQUENCE</scope>
</reference>
<protein>
    <submittedName>
        <fullName evidence="1">Uncharacterized protein</fullName>
    </submittedName>
</protein>
<dbReference type="AlphaFoldDB" id="A0A382DUD1"/>
<accession>A0A382DUD1</accession>
<proteinExistence type="predicted"/>